<dbReference type="KEGG" id="gps:C427_2284"/>
<dbReference type="Pfam" id="PF25917">
    <property type="entry name" value="BSH_RND"/>
    <property type="match status" value="1"/>
</dbReference>
<dbReference type="EMBL" id="CP003837">
    <property type="protein sequence ID" value="AGH44393.1"/>
    <property type="molecule type" value="Genomic_DNA"/>
</dbReference>
<proteinExistence type="inferred from homology"/>
<keyword evidence="9" id="KW-1185">Reference proteome</keyword>
<dbReference type="NCBIfam" id="TIGR01730">
    <property type="entry name" value="RND_mfp"/>
    <property type="match status" value="1"/>
</dbReference>
<evidence type="ECO:0000313" key="8">
    <source>
        <dbReference type="EMBL" id="AGH44393.1"/>
    </source>
</evidence>
<organism evidence="8 9">
    <name type="scientific">Paraglaciecola psychrophila 170</name>
    <dbReference type="NCBI Taxonomy" id="1129794"/>
    <lineage>
        <taxon>Bacteria</taxon>
        <taxon>Pseudomonadati</taxon>
        <taxon>Pseudomonadota</taxon>
        <taxon>Gammaproteobacteria</taxon>
        <taxon>Alteromonadales</taxon>
        <taxon>Alteromonadaceae</taxon>
        <taxon>Paraglaciecola</taxon>
    </lineage>
</organism>
<dbReference type="Proteomes" id="UP000011864">
    <property type="component" value="Chromosome"/>
</dbReference>
<dbReference type="Pfam" id="PF25967">
    <property type="entry name" value="RND-MFP_C"/>
    <property type="match status" value="1"/>
</dbReference>
<feature type="domain" description="Multidrug resistance protein MdtA-like C-terminal permuted SH3" evidence="7">
    <location>
        <begin position="333"/>
        <end position="390"/>
    </location>
</feature>
<dbReference type="InterPro" id="IPR006143">
    <property type="entry name" value="RND_pump_MFP"/>
</dbReference>
<dbReference type="OrthoDB" id="9800613at2"/>
<evidence type="ECO:0000259" key="5">
    <source>
        <dbReference type="Pfam" id="PF25917"/>
    </source>
</evidence>
<dbReference type="HOGENOM" id="CLU_018816_2_1_6"/>
<dbReference type="Gene3D" id="2.40.30.170">
    <property type="match status" value="1"/>
</dbReference>
<dbReference type="InterPro" id="IPR058626">
    <property type="entry name" value="MdtA-like_b-barrel"/>
</dbReference>
<evidence type="ECO:0000256" key="3">
    <source>
        <dbReference type="SAM" id="MobiDB-lite"/>
    </source>
</evidence>
<sequence length="436" mass="47080">MKSKTLEANKIISGESGGITHCSPNATVTCPFSSKKTMTSIFMACLSVFLLVGCTDNSDQTRQRSLKQVSVMTIEPKIIAMPNELPGRVKAFKTAEIRPQVSGIIQSRFFEEGSLVEEGQQLYQINPARYDANLQSANANLQNIKAELGLALALQSRYRSLIKTNTLSEQQFDSAKASVARAKAAVSLSRAEVKTAKINLDYTKVYAPISGYISPSTVTDGALVTAQQQAALATIRQLDPVYVDLSQSAADAKTLQLSLVTRGEDAKFEVTLLFGNNDFIYPHKGSLYATDLAVDENTGTVRLRSVFPNPNAALLPGMFVRATIDKMEIQETIIVPQKAVSIESDGSKAVWIVDVNNIASKRAVVTNSTYKNNWVIKSGLKTGDTVIVAGTMMLQPGSKVVPKNINSEVSNNISSEATKSDDHATADAENNKTSSN</sequence>
<name>K6ZPS2_9ALTE</name>
<accession>K6ZPS2</accession>
<dbReference type="GO" id="GO:0022857">
    <property type="term" value="F:transmembrane transporter activity"/>
    <property type="evidence" value="ECO:0007669"/>
    <property type="project" value="InterPro"/>
</dbReference>
<dbReference type="InterPro" id="IPR058627">
    <property type="entry name" value="MdtA-like_C"/>
</dbReference>
<dbReference type="Gene3D" id="2.40.420.20">
    <property type="match status" value="1"/>
</dbReference>
<gene>
    <name evidence="8" type="ORF">C427_2284</name>
</gene>
<protein>
    <submittedName>
        <fullName evidence="8">Uncharacterized protein</fullName>
    </submittedName>
</protein>
<dbReference type="SUPFAM" id="SSF111369">
    <property type="entry name" value="HlyD-like secretion proteins"/>
    <property type="match status" value="1"/>
</dbReference>
<feature type="domain" description="Multidrug resistance protein MdtA-like beta-barrel" evidence="6">
    <location>
        <begin position="240"/>
        <end position="325"/>
    </location>
</feature>
<feature type="domain" description="Multidrug resistance protein MdtA-like barrel-sandwich hybrid" evidence="5">
    <location>
        <begin position="94"/>
        <end position="235"/>
    </location>
</feature>
<dbReference type="GO" id="GO:0005886">
    <property type="term" value="C:plasma membrane"/>
    <property type="evidence" value="ECO:0007669"/>
    <property type="project" value="UniProtKB-SubCell"/>
</dbReference>
<dbReference type="InterPro" id="IPR058624">
    <property type="entry name" value="MdtA-like_HH"/>
</dbReference>
<dbReference type="PANTHER" id="PTHR30158">
    <property type="entry name" value="ACRA/E-RELATED COMPONENT OF DRUG EFFLUX TRANSPORTER"/>
    <property type="match status" value="1"/>
</dbReference>
<dbReference type="GO" id="GO:0046677">
    <property type="term" value="P:response to antibiotic"/>
    <property type="evidence" value="ECO:0007669"/>
    <property type="project" value="TreeGrafter"/>
</dbReference>
<evidence type="ECO:0000256" key="1">
    <source>
        <dbReference type="ARBA" id="ARBA00004519"/>
    </source>
</evidence>
<evidence type="ECO:0000256" key="2">
    <source>
        <dbReference type="ARBA" id="ARBA00009477"/>
    </source>
</evidence>
<evidence type="ECO:0000259" key="4">
    <source>
        <dbReference type="Pfam" id="PF25876"/>
    </source>
</evidence>
<reference evidence="8 9" key="1">
    <citation type="journal article" date="2013" name="Genome Announc.">
        <title>Complete Genome Sequence of Glaciecola psychrophila Strain 170T.</title>
        <authorList>
            <person name="Yin J."/>
            <person name="Chen J."/>
            <person name="Liu G."/>
            <person name="Yu Y."/>
            <person name="Song L."/>
            <person name="Wang X."/>
            <person name="Qu X."/>
        </authorList>
    </citation>
    <scope>NUCLEOTIDE SEQUENCE [LARGE SCALE GENOMIC DNA]</scope>
    <source>
        <strain evidence="8 9">170</strain>
    </source>
</reference>
<feature type="compositionally biased region" description="Basic and acidic residues" evidence="3">
    <location>
        <begin position="418"/>
        <end position="430"/>
    </location>
</feature>
<comment type="subcellular location">
    <subcellularLocation>
        <location evidence="1">Cell inner membrane</location>
        <topology evidence="1">Lipid-anchor</topology>
    </subcellularLocation>
</comment>
<dbReference type="PATRIC" id="fig|1129794.4.peg.2261"/>
<evidence type="ECO:0000259" key="6">
    <source>
        <dbReference type="Pfam" id="PF25944"/>
    </source>
</evidence>
<evidence type="ECO:0000259" key="7">
    <source>
        <dbReference type="Pfam" id="PF25967"/>
    </source>
</evidence>
<dbReference type="AlphaFoldDB" id="K6ZPS2"/>
<dbReference type="InterPro" id="IPR058625">
    <property type="entry name" value="MdtA-like_BSH"/>
</dbReference>
<dbReference type="RefSeq" id="WP_007638396.1">
    <property type="nucleotide sequence ID" value="NC_020514.1"/>
</dbReference>
<evidence type="ECO:0000313" key="9">
    <source>
        <dbReference type="Proteomes" id="UP000011864"/>
    </source>
</evidence>
<feature type="domain" description="Multidrug resistance protein MdtA-like alpha-helical hairpin" evidence="4">
    <location>
        <begin position="134"/>
        <end position="203"/>
    </location>
</feature>
<dbReference type="Gene3D" id="2.40.50.100">
    <property type="match status" value="1"/>
</dbReference>
<dbReference type="Pfam" id="PF25944">
    <property type="entry name" value="Beta-barrel_RND"/>
    <property type="match status" value="1"/>
</dbReference>
<dbReference type="PANTHER" id="PTHR30158:SF3">
    <property type="entry name" value="MULTIDRUG EFFLUX PUMP SUBUNIT ACRA-RELATED"/>
    <property type="match status" value="1"/>
</dbReference>
<dbReference type="Pfam" id="PF25876">
    <property type="entry name" value="HH_MFP_RND"/>
    <property type="match status" value="1"/>
</dbReference>
<dbReference type="FunFam" id="2.40.420.20:FF:000001">
    <property type="entry name" value="Efflux RND transporter periplasmic adaptor subunit"/>
    <property type="match status" value="1"/>
</dbReference>
<dbReference type="eggNOG" id="COG0845">
    <property type="taxonomic scope" value="Bacteria"/>
</dbReference>
<dbReference type="Gene3D" id="1.10.287.470">
    <property type="entry name" value="Helix hairpin bin"/>
    <property type="match status" value="1"/>
</dbReference>
<dbReference type="STRING" id="1129794.C427_2284"/>
<feature type="region of interest" description="Disordered" evidence="3">
    <location>
        <begin position="411"/>
        <end position="436"/>
    </location>
</feature>
<comment type="similarity">
    <text evidence="2">Belongs to the membrane fusion protein (MFP) (TC 8.A.1) family.</text>
</comment>